<dbReference type="SUPFAM" id="SSF47113">
    <property type="entry name" value="Histone-fold"/>
    <property type="match status" value="1"/>
</dbReference>
<keyword evidence="3" id="KW-1185">Reference proteome</keyword>
<evidence type="ECO:0000259" key="2">
    <source>
        <dbReference type="Pfam" id="PF00125"/>
    </source>
</evidence>
<dbReference type="GeneID" id="101575449"/>
<sequence length="111" mass="12968">MVKSIIKWYFRRHPAPISRKKSCVSTSSGHRNYSLYVNSVLKEVFPRRTISLCTVDIMNTLINNMLEHIAVEAHQWMRSRICCTLTPEDVQKPVHFLLPGKLAKYAVFFWS</sequence>
<dbReference type="GO" id="GO:0046982">
    <property type="term" value="F:protein heterodimerization activity"/>
    <property type="evidence" value="ECO:0007669"/>
    <property type="project" value="InterPro"/>
</dbReference>
<name>A0A6P3FZ62_OCTDE</name>
<dbReference type="Gene3D" id="1.10.20.10">
    <property type="entry name" value="Histone, subunit A"/>
    <property type="match status" value="1"/>
</dbReference>
<evidence type="ECO:0000256" key="1">
    <source>
        <dbReference type="ARBA" id="ARBA00006846"/>
    </source>
</evidence>
<protein>
    <submittedName>
        <fullName evidence="4">Histone H2B subacrosomal variant-like</fullName>
    </submittedName>
</protein>
<dbReference type="GO" id="GO:0003677">
    <property type="term" value="F:DNA binding"/>
    <property type="evidence" value="ECO:0007669"/>
    <property type="project" value="InterPro"/>
</dbReference>
<dbReference type="GO" id="GO:0000786">
    <property type="term" value="C:nucleosome"/>
    <property type="evidence" value="ECO:0007669"/>
    <property type="project" value="InterPro"/>
</dbReference>
<comment type="similarity">
    <text evidence="1">Belongs to the histone H2B family.</text>
</comment>
<dbReference type="OrthoDB" id="9448092at2759"/>
<dbReference type="Proteomes" id="UP000515203">
    <property type="component" value="Unplaced"/>
</dbReference>
<dbReference type="SMART" id="SM00427">
    <property type="entry name" value="H2B"/>
    <property type="match status" value="1"/>
</dbReference>
<accession>A0A6P3FZ62</accession>
<evidence type="ECO:0000313" key="3">
    <source>
        <dbReference type="Proteomes" id="UP000515203"/>
    </source>
</evidence>
<dbReference type="AlphaFoldDB" id="A0A6P3FZ62"/>
<organism evidence="3 4">
    <name type="scientific">Octodon degus</name>
    <name type="common">Degu</name>
    <name type="synonym">Sciurus degus</name>
    <dbReference type="NCBI Taxonomy" id="10160"/>
    <lineage>
        <taxon>Eukaryota</taxon>
        <taxon>Metazoa</taxon>
        <taxon>Chordata</taxon>
        <taxon>Craniata</taxon>
        <taxon>Vertebrata</taxon>
        <taxon>Euteleostomi</taxon>
        <taxon>Mammalia</taxon>
        <taxon>Eutheria</taxon>
        <taxon>Euarchontoglires</taxon>
        <taxon>Glires</taxon>
        <taxon>Rodentia</taxon>
        <taxon>Hystricomorpha</taxon>
        <taxon>Octodontidae</taxon>
        <taxon>Octodon</taxon>
    </lineage>
</organism>
<gene>
    <name evidence="4" type="primary">LOC101575449</name>
</gene>
<dbReference type="Pfam" id="PF00125">
    <property type="entry name" value="Histone"/>
    <property type="match status" value="1"/>
</dbReference>
<dbReference type="PANTHER" id="PTHR23428">
    <property type="entry name" value="HISTONE H2B"/>
    <property type="match status" value="1"/>
</dbReference>
<proteinExistence type="inferred from homology"/>
<dbReference type="RefSeq" id="XP_004648709.1">
    <property type="nucleotide sequence ID" value="XM_004648652.1"/>
</dbReference>
<dbReference type="InterPro" id="IPR007125">
    <property type="entry name" value="H2A/H2B/H3"/>
</dbReference>
<evidence type="ECO:0000313" key="4">
    <source>
        <dbReference type="RefSeq" id="XP_004648709.1"/>
    </source>
</evidence>
<reference evidence="4" key="1">
    <citation type="submission" date="2025-08" db="UniProtKB">
        <authorList>
            <consortium name="RefSeq"/>
        </authorList>
    </citation>
    <scope>IDENTIFICATION</scope>
</reference>
<dbReference type="PRINTS" id="PR00621">
    <property type="entry name" value="HISTONEH2B"/>
</dbReference>
<dbReference type="FunCoup" id="A0A6P3FZ62">
    <property type="interactions" value="210"/>
</dbReference>
<dbReference type="InterPro" id="IPR009072">
    <property type="entry name" value="Histone-fold"/>
</dbReference>
<dbReference type="InterPro" id="IPR000558">
    <property type="entry name" value="Histone_H2B"/>
</dbReference>
<feature type="domain" description="Core Histone H2A/H2B/H3" evidence="2">
    <location>
        <begin position="18"/>
        <end position="92"/>
    </location>
</feature>
<dbReference type="InParanoid" id="A0A6P3FZ62"/>
<dbReference type="GO" id="GO:0030527">
    <property type="term" value="F:structural constituent of chromatin"/>
    <property type="evidence" value="ECO:0007669"/>
    <property type="project" value="InterPro"/>
</dbReference>